<sequence length="172" mass="17326">MLTLALSSADVSKGLTSARVFSWPGGRGGSGGIVRWSARGGTGRGGSGRQWRSSSGRGGSRAARRRSRSGAGDGRRVVGVLGAGAARSAGRRRGPASGWHRSPAHAAGRSKGGRGRREAAAASRPQWGSTTPELDDAARCGGGRGPAGQRHFIGRGTATVLDGGGGVARDSW</sequence>
<feature type="compositionally biased region" description="Gly residues" evidence="1">
    <location>
        <begin position="162"/>
        <end position="172"/>
    </location>
</feature>
<feature type="region of interest" description="Disordered" evidence="1">
    <location>
        <begin position="22"/>
        <end position="172"/>
    </location>
</feature>
<accession>A0A8T0QVU8</accession>
<dbReference type="AlphaFoldDB" id="A0A8T0QVU8"/>
<feature type="compositionally biased region" description="Low complexity" evidence="1">
    <location>
        <begin position="95"/>
        <end position="109"/>
    </location>
</feature>
<evidence type="ECO:0000313" key="2">
    <source>
        <dbReference type="EMBL" id="KAG2577023.1"/>
    </source>
</evidence>
<keyword evidence="3" id="KW-1185">Reference proteome</keyword>
<gene>
    <name evidence="2" type="ORF">PVAP13_6NG076430</name>
</gene>
<protein>
    <submittedName>
        <fullName evidence="2">Uncharacterized protein</fullName>
    </submittedName>
</protein>
<dbReference type="EMBL" id="CM029048">
    <property type="protein sequence ID" value="KAG2577023.1"/>
    <property type="molecule type" value="Genomic_DNA"/>
</dbReference>
<name>A0A8T0QVU8_PANVG</name>
<evidence type="ECO:0000256" key="1">
    <source>
        <dbReference type="SAM" id="MobiDB-lite"/>
    </source>
</evidence>
<feature type="compositionally biased region" description="Low complexity" evidence="1">
    <location>
        <begin position="77"/>
        <end position="88"/>
    </location>
</feature>
<comment type="caution">
    <text evidence="2">The sequence shown here is derived from an EMBL/GenBank/DDBJ whole genome shotgun (WGS) entry which is preliminary data.</text>
</comment>
<proteinExistence type="predicted"/>
<reference evidence="2" key="1">
    <citation type="submission" date="2020-05" db="EMBL/GenBank/DDBJ databases">
        <title>WGS assembly of Panicum virgatum.</title>
        <authorList>
            <person name="Lovell J.T."/>
            <person name="Jenkins J."/>
            <person name="Shu S."/>
            <person name="Juenger T.E."/>
            <person name="Schmutz J."/>
        </authorList>
    </citation>
    <scope>NUCLEOTIDE SEQUENCE</scope>
    <source>
        <strain evidence="2">AP13</strain>
    </source>
</reference>
<dbReference type="Proteomes" id="UP000823388">
    <property type="component" value="Chromosome 6N"/>
</dbReference>
<organism evidence="2 3">
    <name type="scientific">Panicum virgatum</name>
    <name type="common">Blackwell switchgrass</name>
    <dbReference type="NCBI Taxonomy" id="38727"/>
    <lineage>
        <taxon>Eukaryota</taxon>
        <taxon>Viridiplantae</taxon>
        <taxon>Streptophyta</taxon>
        <taxon>Embryophyta</taxon>
        <taxon>Tracheophyta</taxon>
        <taxon>Spermatophyta</taxon>
        <taxon>Magnoliopsida</taxon>
        <taxon>Liliopsida</taxon>
        <taxon>Poales</taxon>
        <taxon>Poaceae</taxon>
        <taxon>PACMAD clade</taxon>
        <taxon>Panicoideae</taxon>
        <taxon>Panicodae</taxon>
        <taxon>Paniceae</taxon>
        <taxon>Panicinae</taxon>
        <taxon>Panicum</taxon>
        <taxon>Panicum sect. Hiantes</taxon>
    </lineage>
</organism>
<evidence type="ECO:0000313" key="3">
    <source>
        <dbReference type="Proteomes" id="UP000823388"/>
    </source>
</evidence>